<feature type="region of interest" description="Disordered" evidence="2">
    <location>
        <begin position="1"/>
        <end position="22"/>
    </location>
</feature>
<evidence type="ECO:0000313" key="3">
    <source>
        <dbReference type="EMBL" id="TQN68207.1"/>
    </source>
</evidence>
<protein>
    <recommendedName>
        <fullName evidence="5">CCHC-type domain-containing protein</fullName>
    </recommendedName>
</protein>
<evidence type="ECO:0000256" key="2">
    <source>
        <dbReference type="SAM" id="MobiDB-lite"/>
    </source>
</evidence>
<comment type="caution">
    <text evidence="3">The sequence shown here is derived from an EMBL/GenBank/DDBJ whole genome shotgun (WGS) entry which is preliminary data.</text>
</comment>
<dbReference type="GO" id="GO:0003676">
    <property type="term" value="F:nucleic acid binding"/>
    <property type="evidence" value="ECO:0007669"/>
    <property type="project" value="InterPro"/>
</dbReference>
<keyword evidence="1" id="KW-0175">Coiled coil</keyword>
<dbReference type="GO" id="GO:0008270">
    <property type="term" value="F:zinc ion binding"/>
    <property type="evidence" value="ECO:0007669"/>
    <property type="project" value="InterPro"/>
</dbReference>
<keyword evidence="4" id="KW-1185">Reference proteome</keyword>
<evidence type="ECO:0000313" key="4">
    <source>
        <dbReference type="Proteomes" id="UP000326340"/>
    </source>
</evidence>
<proteinExistence type="predicted"/>
<feature type="region of interest" description="Disordered" evidence="2">
    <location>
        <begin position="153"/>
        <end position="283"/>
    </location>
</feature>
<evidence type="ECO:0000256" key="1">
    <source>
        <dbReference type="SAM" id="Coils"/>
    </source>
</evidence>
<gene>
    <name evidence="3" type="ORF">CSHISOI_07256</name>
</gene>
<feature type="coiled-coil region" evidence="1">
    <location>
        <begin position="61"/>
        <end position="96"/>
    </location>
</feature>
<accession>A0A5Q4BNL2</accession>
<dbReference type="SUPFAM" id="SSF57756">
    <property type="entry name" value="Retrovirus zinc finger-like domains"/>
    <property type="match status" value="1"/>
</dbReference>
<dbReference type="EMBL" id="PUHP01000747">
    <property type="protein sequence ID" value="TQN68207.1"/>
    <property type="molecule type" value="Genomic_DNA"/>
</dbReference>
<evidence type="ECO:0008006" key="5">
    <source>
        <dbReference type="Google" id="ProtNLM"/>
    </source>
</evidence>
<dbReference type="AlphaFoldDB" id="A0A5Q4BNL2"/>
<dbReference type="Proteomes" id="UP000326340">
    <property type="component" value="Unassembled WGS sequence"/>
</dbReference>
<name>A0A5Q4BNL2_9PEZI</name>
<sequence>MAPPETQKSRDAGGYNRSPVTIQKREGEAVELFDSISQITHQGRKRVQQRSPAETDVSIKLQKTLARIAELELQEEEELQKELMKAEARRDELEQRAHQKNMPVLLHDPAELLLGDPNNAMKQLQIQKPTTEAIDASSSQSQLTNTQLLSYSQPNQTSTATRQEQKSHGQGSNANSQVPTHRRPLQKILPRQNVTSTGLEVQHPQKMPREPSKGDPRSTLKKVHSLNRIGDRARTRTRTPRQLAADVEPKKHAQNLPVHLHANKSKQREGTRDATLAGGDGVGGMASSQVTPFWGIVSPPRSSPPFHFEITLSERDADFLVTSGRESLEGSLDSARCGSCGHFGHRLIDCIFMDNDGFVSGCPLCNDKRHKWDDCKRKHELSEREVYHVVVQRRGNKPAIASSQPWIQLVARAQLKMFRVSGSTTGPFPWTAKLAQSIRNGTFRTKKSAMPVLYHVWYNYRDDEGPGPRNKFLVSDPVTSSLQAVGVNAKRLMKSEVCCSPQP</sequence>
<reference evidence="3 4" key="1">
    <citation type="journal article" date="2019" name="Sci. Rep.">
        <title>Colletotrichum shisoi sp. nov., an anthracnose pathogen of Perilla frutescens in Japan: molecular phylogenetic, morphological and genomic evidence.</title>
        <authorList>
            <person name="Gan P."/>
            <person name="Tsushima A."/>
            <person name="Hiroyama R."/>
            <person name="Narusaka M."/>
            <person name="Takano Y."/>
            <person name="Narusaka Y."/>
            <person name="Kawaradani M."/>
            <person name="Damm U."/>
            <person name="Shirasu K."/>
        </authorList>
    </citation>
    <scope>NUCLEOTIDE SEQUENCE [LARGE SCALE GENOMIC DNA]</scope>
    <source>
        <strain evidence="3 4">PG-2018a</strain>
    </source>
</reference>
<feature type="compositionally biased region" description="Basic and acidic residues" evidence="2">
    <location>
        <begin position="207"/>
        <end position="218"/>
    </location>
</feature>
<organism evidence="3 4">
    <name type="scientific">Colletotrichum shisoi</name>
    <dbReference type="NCBI Taxonomy" id="2078593"/>
    <lineage>
        <taxon>Eukaryota</taxon>
        <taxon>Fungi</taxon>
        <taxon>Dikarya</taxon>
        <taxon>Ascomycota</taxon>
        <taxon>Pezizomycotina</taxon>
        <taxon>Sordariomycetes</taxon>
        <taxon>Hypocreomycetidae</taxon>
        <taxon>Glomerellales</taxon>
        <taxon>Glomerellaceae</taxon>
        <taxon>Colletotrichum</taxon>
        <taxon>Colletotrichum destructivum species complex</taxon>
    </lineage>
</organism>
<dbReference type="OrthoDB" id="4777753at2759"/>
<dbReference type="InterPro" id="IPR036875">
    <property type="entry name" value="Znf_CCHC_sf"/>
</dbReference>
<feature type="compositionally biased region" description="Polar residues" evidence="2">
    <location>
        <begin position="154"/>
        <end position="179"/>
    </location>
</feature>